<dbReference type="RefSeq" id="XP_026602061.1">
    <property type="nucleotide sequence ID" value="XM_026748971.1"/>
</dbReference>
<feature type="compositionally biased region" description="Low complexity" evidence="1">
    <location>
        <begin position="42"/>
        <end position="60"/>
    </location>
</feature>
<sequence length="576" mass="63950">MSGAQTLSRTNPTTPNPSSSQANAMSGAQVSSSTSPTPPNPGSSSQTITMSGTQVSSSTSPTPPNPGSSSQANMMSGTQVSSSTVPTAPNPGSSSQTNPSQVHIKARKMSARDAVLQNLFNVEKNDAFFPGISAFATDLQTRSVDEIRELDNDTWRCFNMRSPLNADEFWGWCNDVIIAFKEERGTGDNQNRNPAISAVLSRLLASKGGSLDGMEPRLRGLATRAMMMTLGWISTATMPVAQPDTPDDREIDEGKGDVSLVFDKSYNPATWIGSWKDPQDPQDPQDHHVKEPFNYFRNNLGDLALHSPVEAGFGPYQTGQDGDDAGTVNDELLHENRMTYDSLQRFGAISLKWVSTLVEHLHFNPERRELSVFQFPSVCAIRIQNKQSFPLDANITNWVLTRNPSPAEDLVEDHVEVYQEVLLSYRLLFGQTAKSRSLLKEALKKVEGNIRDPFLKDCVAALPKGRPWDFVWTAQEQPLDSNLFPKAVQGADGCIRDWNTYPARDNFPIFGEQLLLLQKFADRHPPMGFWDYVQDRRYPKEHFQSQVALFFGLFTLFFAAPQTVATIWSLVKQYEG</sequence>
<dbReference type="EMBL" id="PVWQ01000008">
    <property type="protein sequence ID" value="RDW74293.1"/>
    <property type="molecule type" value="Genomic_DNA"/>
</dbReference>
<keyword evidence="2" id="KW-0472">Membrane</keyword>
<dbReference type="OrthoDB" id="5428890at2759"/>
<proteinExistence type="predicted"/>
<dbReference type="AlphaFoldDB" id="A0A3D8RJR4"/>
<keyword evidence="2" id="KW-0812">Transmembrane</keyword>
<evidence type="ECO:0000256" key="2">
    <source>
        <dbReference type="SAM" id="Phobius"/>
    </source>
</evidence>
<feature type="compositionally biased region" description="Polar residues" evidence="1">
    <location>
        <begin position="71"/>
        <end position="101"/>
    </location>
</feature>
<evidence type="ECO:0000313" key="3">
    <source>
        <dbReference type="EMBL" id="RDW74293.1"/>
    </source>
</evidence>
<feature type="region of interest" description="Disordered" evidence="1">
    <location>
        <begin position="1"/>
        <end position="106"/>
    </location>
</feature>
<keyword evidence="4" id="KW-1185">Reference proteome</keyword>
<name>A0A3D8RJR4_9EURO</name>
<evidence type="ECO:0000313" key="4">
    <source>
        <dbReference type="Proteomes" id="UP000256690"/>
    </source>
</evidence>
<feature type="compositionally biased region" description="Polar residues" evidence="1">
    <location>
        <begin position="1"/>
        <end position="30"/>
    </location>
</feature>
<dbReference type="STRING" id="1810919.A0A3D8RJR4"/>
<feature type="transmembrane region" description="Helical" evidence="2">
    <location>
        <begin position="547"/>
        <end position="571"/>
    </location>
</feature>
<evidence type="ECO:0000256" key="1">
    <source>
        <dbReference type="SAM" id="MobiDB-lite"/>
    </source>
</evidence>
<dbReference type="Proteomes" id="UP000256690">
    <property type="component" value="Unassembled WGS sequence"/>
</dbReference>
<organism evidence="3 4">
    <name type="scientific">Aspergillus mulundensis</name>
    <dbReference type="NCBI Taxonomy" id="1810919"/>
    <lineage>
        <taxon>Eukaryota</taxon>
        <taxon>Fungi</taxon>
        <taxon>Dikarya</taxon>
        <taxon>Ascomycota</taxon>
        <taxon>Pezizomycotina</taxon>
        <taxon>Eurotiomycetes</taxon>
        <taxon>Eurotiomycetidae</taxon>
        <taxon>Eurotiales</taxon>
        <taxon>Aspergillaceae</taxon>
        <taxon>Aspergillus</taxon>
        <taxon>Aspergillus subgen. Nidulantes</taxon>
    </lineage>
</organism>
<keyword evidence="2" id="KW-1133">Transmembrane helix</keyword>
<protein>
    <submittedName>
        <fullName evidence="3">Uncharacterized protein</fullName>
    </submittedName>
</protein>
<gene>
    <name evidence="3" type="ORF">DSM5745_06955</name>
</gene>
<comment type="caution">
    <text evidence="3">The sequence shown here is derived from an EMBL/GenBank/DDBJ whole genome shotgun (WGS) entry which is preliminary data.</text>
</comment>
<dbReference type="GeneID" id="38117325"/>
<accession>A0A3D8RJR4</accession>
<reference evidence="3 4" key="1">
    <citation type="journal article" date="2018" name="IMA Fungus">
        <title>IMA Genome-F 9: Draft genome sequence of Annulohypoxylon stygium, Aspergillus mulundensis, Berkeleyomyces basicola (syn. Thielaviopsis basicola), Ceratocystis smalleyi, two Cercospora beticola strains, Coleophoma cylindrospora, Fusarium fracticaudum, Phialophora cf. hyalina, and Morchella septimelata.</title>
        <authorList>
            <person name="Wingfield B.D."/>
            <person name="Bills G.F."/>
            <person name="Dong Y."/>
            <person name="Huang W."/>
            <person name="Nel W.J."/>
            <person name="Swalarsk-Parry B.S."/>
            <person name="Vaghefi N."/>
            <person name="Wilken P.M."/>
            <person name="An Z."/>
            <person name="de Beer Z.W."/>
            <person name="De Vos L."/>
            <person name="Chen L."/>
            <person name="Duong T.A."/>
            <person name="Gao Y."/>
            <person name="Hammerbacher A."/>
            <person name="Kikkert J.R."/>
            <person name="Li Y."/>
            <person name="Li H."/>
            <person name="Li K."/>
            <person name="Li Q."/>
            <person name="Liu X."/>
            <person name="Ma X."/>
            <person name="Naidoo K."/>
            <person name="Pethybridge S.J."/>
            <person name="Sun J."/>
            <person name="Steenkamp E.T."/>
            <person name="van der Nest M.A."/>
            <person name="van Wyk S."/>
            <person name="Wingfield M.J."/>
            <person name="Xiong C."/>
            <person name="Yue Q."/>
            <person name="Zhang X."/>
        </authorList>
    </citation>
    <scope>NUCLEOTIDE SEQUENCE [LARGE SCALE GENOMIC DNA]</scope>
    <source>
        <strain evidence="3 4">DSM 5745</strain>
    </source>
</reference>